<dbReference type="Gene3D" id="1.10.238.10">
    <property type="entry name" value="EF-hand"/>
    <property type="match status" value="1"/>
</dbReference>
<dbReference type="SUPFAM" id="SSF47473">
    <property type="entry name" value="EF-hand"/>
    <property type="match status" value="1"/>
</dbReference>
<keyword evidence="1" id="KW-0106">Calcium</keyword>
<evidence type="ECO:0000313" key="5">
    <source>
        <dbReference type="Proteomes" id="UP000596742"/>
    </source>
</evidence>
<dbReference type="InterPro" id="IPR002048">
    <property type="entry name" value="EF_hand_dom"/>
</dbReference>
<dbReference type="OrthoDB" id="6197284at2759"/>
<sequence>MKLLIVLCCVVSVSWALPGMFNRRESTPNVAEVIQKTISTVNKRRTIEKRKDGVELAFEWIDTDSNGHINGDEFSTFYAPIKIEGKFHSKSTWLTRFNQAMTFIDTNGNNQLEIGEFRTLAGIGGL</sequence>
<dbReference type="Pfam" id="PF13202">
    <property type="entry name" value="EF-hand_5"/>
    <property type="match status" value="1"/>
</dbReference>
<dbReference type="GO" id="GO:0005509">
    <property type="term" value="F:calcium ion binding"/>
    <property type="evidence" value="ECO:0007669"/>
    <property type="project" value="InterPro"/>
</dbReference>
<protein>
    <recommendedName>
        <fullName evidence="3">EF-hand domain-containing protein</fullName>
    </recommendedName>
</protein>
<evidence type="ECO:0000256" key="1">
    <source>
        <dbReference type="ARBA" id="ARBA00022837"/>
    </source>
</evidence>
<dbReference type="PROSITE" id="PS50222">
    <property type="entry name" value="EF_HAND_2"/>
    <property type="match status" value="1"/>
</dbReference>
<keyword evidence="5" id="KW-1185">Reference proteome</keyword>
<feature type="signal peptide" evidence="2">
    <location>
        <begin position="1"/>
        <end position="16"/>
    </location>
</feature>
<dbReference type="EMBL" id="UYJE01007375">
    <property type="protein sequence ID" value="VDI54140.1"/>
    <property type="molecule type" value="Genomic_DNA"/>
</dbReference>
<feature type="chain" id="PRO_5032902323" description="EF-hand domain-containing protein" evidence="2">
    <location>
        <begin position="17"/>
        <end position="126"/>
    </location>
</feature>
<dbReference type="Proteomes" id="UP000596742">
    <property type="component" value="Unassembled WGS sequence"/>
</dbReference>
<dbReference type="InterPro" id="IPR018247">
    <property type="entry name" value="EF_Hand_1_Ca_BS"/>
</dbReference>
<evidence type="ECO:0000313" key="4">
    <source>
        <dbReference type="EMBL" id="VDI54140.1"/>
    </source>
</evidence>
<accession>A0A8B6FWV1</accession>
<evidence type="ECO:0000259" key="3">
    <source>
        <dbReference type="PROSITE" id="PS50222"/>
    </source>
</evidence>
<dbReference type="SMART" id="SM00054">
    <property type="entry name" value="EFh"/>
    <property type="match status" value="2"/>
</dbReference>
<comment type="caution">
    <text evidence="4">The sequence shown here is derived from an EMBL/GenBank/DDBJ whole genome shotgun (WGS) entry which is preliminary data.</text>
</comment>
<evidence type="ECO:0000256" key="2">
    <source>
        <dbReference type="SAM" id="SignalP"/>
    </source>
</evidence>
<dbReference type="PROSITE" id="PS00018">
    <property type="entry name" value="EF_HAND_1"/>
    <property type="match status" value="2"/>
</dbReference>
<keyword evidence="2" id="KW-0732">Signal</keyword>
<proteinExistence type="predicted"/>
<gene>
    <name evidence="4" type="ORF">MGAL_10B072499</name>
</gene>
<name>A0A8B6FWV1_MYTGA</name>
<reference evidence="4" key="1">
    <citation type="submission" date="2018-11" db="EMBL/GenBank/DDBJ databases">
        <authorList>
            <person name="Alioto T."/>
            <person name="Alioto T."/>
        </authorList>
    </citation>
    <scope>NUCLEOTIDE SEQUENCE</scope>
</reference>
<dbReference type="InterPro" id="IPR011992">
    <property type="entry name" value="EF-hand-dom_pair"/>
</dbReference>
<dbReference type="AlphaFoldDB" id="A0A8B6FWV1"/>
<organism evidence="4 5">
    <name type="scientific">Mytilus galloprovincialis</name>
    <name type="common">Mediterranean mussel</name>
    <dbReference type="NCBI Taxonomy" id="29158"/>
    <lineage>
        <taxon>Eukaryota</taxon>
        <taxon>Metazoa</taxon>
        <taxon>Spiralia</taxon>
        <taxon>Lophotrochozoa</taxon>
        <taxon>Mollusca</taxon>
        <taxon>Bivalvia</taxon>
        <taxon>Autobranchia</taxon>
        <taxon>Pteriomorphia</taxon>
        <taxon>Mytilida</taxon>
        <taxon>Mytiloidea</taxon>
        <taxon>Mytilidae</taxon>
        <taxon>Mytilinae</taxon>
        <taxon>Mytilus</taxon>
    </lineage>
</organism>
<feature type="domain" description="EF-hand" evidence="3">
    <location>
        <begin position="49"/>
        <end position="84"/>
    </location>
</feature>